<comment type="caution">
    <text evidence="2">The sequence shown here is derived from an EMBL/GenBank/DDBJ whole genome shotgun (WGS) entry which is preliminary data.</text>
</comment>
<sequence length="351" mass="37415">MISAQYTLRIPRAVILTSRWAANNRLYSSTKEYNQARNPEKVDQAALHRRPNHKSSRGVSSGNPEGVGFVDQVGSQSATANRLQGDKTVASREGFTGQEDITPPSFVDAVKNKLGMKTTTGKAKQNRGNGAGVTGTGTARTDTAKRTLWTSAVNGMPASDRLTLGQAPDGSREPKERTNAEQNPHLKHKASTSIPDSGNGNAAPEPTLPSHKFSDKKSRKSPSVQRSRTFSTSTQVAADNDAKHTAETYFKDIDSSPPPSSKTHQVDGSGTGAQIQRPNEALSGDSAVGKKEYQTVDKDHPYDAPPSSEQESDQILSYGGTKNAKDSGEKKDASDGPEGASKEGRKPEGKA</sequence>
<dbReference type="AlphaFoldDB" id="A0AAW0GTS3"/>
<feature type="region of interest" description="Disordered" evidence="1">
    <location>
        <begin position="31"/>
        <end position="104"/>
    </location>
</feature>
<dbReference type="EMBL" id="JASBNA010000001">
    <property type="protein sequence ID" value="KAK7696112.1"/>
    <property type="molecule type" value="Genomic_DNA"/>
</dbReference>
<dbReference type="Proteomes" id="UP001385951">
    <property type="component" value="Unassembled WGS sequence"/>
</dbReference>
<reference evidence="2 3" key="1">
    <citation type="submission" date="2022-09" db="EMBL/GenBank/DDBJ databases">
        <authorList>
            <person name="Palmer J.M."/>
        </authorList>
    </citation>
    <scope>NUCLEOTIDE SEQUENCE [LARGE SCALE GENOMIC DNA]</scope>
    <source>
        <strain evidence="2 3">DSM 7382</strain>
    </source>
</reference>
<organism evidence="2 3">
    <name type="scientific">Cerrena zonata</name>
    <dbReference type="NCBI Taxonomy" id="2478898"/>
    <lineage>
        <taxon>Eukaryota</taxon>
        <taxon>Fungi</taxon>
        <taxon>Dikarya</taxon>
        <taxon>Basidiomycota</taxon>
        <taxon>Agaricomycotina</taxon>
        <taxon>Agaricomycetes</taxon>
        <taxon>Polyporales</taxon>
        <taxon>Cerrenaceae</taxon>
        <taxon>Cerrena</taxon>
    </lineage>
</organism>
<evidence type="ECO:0000313" key="2">
    <source>
        <dbReference type="EMBL" id="KAK7696112.1"/>
    </source>
</evidence>
<name>A0AAW0GTS3_9APHY</name>
<feature type="region of interest" description="Disordered" evidence="1">
    <location>
        <begin position="118"/>
        <end position="351"/>
    </location>
</feature>
<feature type="compositionally biased region" description="Basic and acidic residues" evidence="1">
    <location>
        <begin position="288"/>
        <end position="302"/>
    </location>
</feature>
<keyword evidence="3" id="KW-1185">Reference proteome</keyword>
<feature type="compositionally biased region" description="Basic and acidic residues" evidence="1">
    <location>
        <begin position="170"/>
        <end position="179"/>
    </location>
</feature>
<protein>
    <submittedName>
        <fullName evidence="2">Uncharacterized protein</fullName>
    </submittedName>
</protein>
<proteinExistence type="predicted"/>
<feature type="compositionally biased region" description="Polar residues" evidence="1">
    <location>
        <begin position="73"/>
        <end position="82"/>
    </location>
</feature>
<feature type="compositionally biased region" description="Polar residues" evidence="1">
    <location>
        <begin position="191"/>
        <end position="200"/>
    </location>
</feature>
<evidence type="ECO:0000313" key="3">
    <source>
        <dbReference type="Proteomes" id="UP001385951"/>
    </source>
</evidence>
<feature type="compositionally biased region" description="Basic residues" evidence="1">
    <location>
        <begin position="47"/>
        <end position="56"/>
    </location>
</feature>
<evidence type="ECO:0000256" key="1">
    <source>
        <dbReference type="SAM" id="MobiDB-lite"/>
    </source>
</evidence>
<accession>A0AAW0GTS3</accession>
<feature type="compositionally biased region" description="Basic and acidic residues" evidence="1">
    <location>
        <begin position="323"/>
        <end position="351"/>
    </location>
</feature>
<feature type="compositionally biased region" description="Polar residues" evidence="1">
    <location>
        <begin position="262"/>
        <end position="277"/>
    </location>
</feature>
<feature type="compositionally biased region" description="Polar residues" evidence="1">
    <location>
        <begin position="221"/>
        <end position="237"/>
    </location>
</feature>
<gene>
    <name evidence="2" type="ORF">QCA50_000755</name>
</gene>
<feature type="compositionally biased region" description="Basic and acidic residues" evidence="1">
    <location>
        <begin position="240"/>
        <end position="254"/>
    </location>
</feature>